<gene>
    <name evidence="10" type="ORF">BAU06_14555</name>
    <name evidence="11" type="ORF">BAU08_14790</name>
</gene>
<keyword evidence="12" id="KW-1185">Reference proteome</keyword>
<protein>
    <recommendedName>
        <fullName evidence="14">Bestrophin</fullName>
    </recommendedName>
</protein>
<evidence type="ECO:0000256" key="5">
    <source>
        <dbReference type="ARBA" id="ARBA00022989"/>
    </source>
</evidence>
<dbReference type="GO" id="GO:0005254">
    <property type="term" value="F:chloride channel activity"/>
    <property type="evidence" value="ECO:0007669"/>
    <property type="project" value="InterPro"/>
</dbReference>
<dbReference type="EMBL" id="CP016171">
    <property type="protein sequence ID" value="ANN72445.1"/>
    <property type="molecule type" value="Genomic_DNA"/>
</dbReference>
<dbReference type="AlphaFoldDB" id="A0A193FI69"/>
<name>A0A193FI69_9BORD</name>
<dbReference type="Proteomes" id="UP000092213">
    <property type="component" value="Chromosome"/>
</dbReference>
<keyword evidence="7 9" id="KW-0472">Membrane</keyword>
<reference evidence="12 13" key="1">
    <citation type="submission" date="2016-06" db="EMBL/GenBank/DDBJ databases">
        <title>Complete genome sequences of Bordetella bronchialis and Bordetella flabilis.</title>
        <authorList>
            <person name="LiPuma J.J."/>
            <person name="Spilker T."/>
        </authorList>
    </citation>
    <scope>NUCLEOTIDE SEQUENCE [LARGE SCALE GENOMIC DNA]</scope>
    <source>
        <strain evidence="11 13">AU17976</strain>
        <strain evidence="10 12">AU3182</strain>
    </source>
</reference>
<evidence type="ECO:0000256" key="2">
    <source>
        <dbReference type="ARBA" id="ARBA00022448"/>
    </source>
</evidence>
<dbReference type="Proteomes" id="UP000091897">
    <property type="component" value="Chromosome"/>
</dbReference>
<evidence type="ECO:0000313" key="12">
    <source>
        <dbReference type="Proteomes" id="UP000091897"/>
    </source>
</evidence>
<dbReference type="GO" id="GO:0005886">
    <property type="term" value="C:plasma membrane"/>
    <property type="evidence" value="ECO:0007669"/>
    <property type="project" value="UniProtKB-SubCell"/>
</dbReference>
<organism evidence="11 13">
    <name type="scientific">Bordetella bronchialis</name>
    <dbReference type="NCBI Taxonomy" id="463025"/>
    <lineage>
        <taxon>Bacteria</taxon>
        <taxon>Pseudomonadati</taxon>
        <taxon>Pseudomonadota</taxon>
        <taxon>Betaproteobacteria</taxon>
        <taxon>Burkholderiales</taxon>
        <taxon>Alcaligenaceae</taxon>
        <taxon>Bordetella</taxon>
    </lineage>
</organism>
<evidence type="ECO:0000313" key="13">
    <source>
        <dbReference type="Proteomes" id="UP000092213"/>
    </source>
</evidence>
<evidence type="ECO:0008006" key="14">
    <source>
        <dbReference type="Google" id="ProtNLM"/>
    </source>
</evidence>
<dbReference type="RefSeq" id="WP_066350404.1">
    <property type="nucleotide sequence ID" value="NZ_CBCSFJ010000006.1"/>
</dbReference>
<comment type="similarity">
    <text evidence="8">Belongs to the anion channel-forming bestrophin (TC 1.A.46) family.</text>
</comment>
<dbReference type="InterPro" id="IPR044669">
    <property type="entry name" value="YneE/VCCN1/2-like"/>
</dbReference>
<evidence type="ECO:0000313" key="10">
    <source>
        <dbReference type="EMBL" id="ANN67355.1"/>
    </source>
</evidence>
<evidence type="ECO:0000256" key="3">
    <source>
        <dbReference type="ARBA" id="ARBA00022475"/>
    </source>
</evidence>
<evidence type="ECO:0000256" key="1">
    <source>
        <dbReference type="ARBA" id="ARBA00004651"/>
    </source>
</evidence>
<dbReference type="Pfam" id="PF25539">
    <property type="entry name" value="Bestrophin_2"/>
    <property type="match status" value="1"/>
</dbReference>
<accession>A0A193FI69</accession>
<keyword evidence="3" id="KW-1003">Cell membrane</keyword>
<dbReference type="EMBL" id="CP016170">
    <property type="protein sequence ID" value="ANN67355.1"/>
    <property type="molecule type" value="Genomic_DNA"/>
</dbReference>
<dbReference type="KEGG" id="bbro:BAU06_14555"/>
<sequence>MIVRPKTGWFRMLFAWEHSVRNTILAPLGIIFLLSLAALWGYRRSDAFFLCLSPVPFSLIGVALAIFASFRNNACYERYWEGRKQWGVLSCATRDLARYAVTVPSPAAAPSDVRHLVNTLAAFVHVLKHQLRGTDPSRALHEFLGDAHARDVLRRAHRPQYLLTCVQRQLASWRRDARIDDILLAAALAHLDRLSQAAGACERIRTTPVPYPYEVLLHRTTYFYCVLLPFGLVESIGWATPIVTVFIAYAFLALHTIAGELEDPFGQDANDLPLDALSIQIERAMRDTLGDRDLPPAAVPDARYRLD</sequence>
<evidence type="ECO:0000256" key="7">
    <source>
        <dbReference type="ARBA" id="ARBA00023136"/>
    </source>
</evidence>
<proteinExistence type="inferred from homology"/>
<keyword evidence="4 9" id="KW-0812">Transmembrane</keyword>
<dbReference type="PANTHER" id="PTHR33281">
    <property type="entry name" value="UPF0187 PROTEIN YNEE"/>
    <property type="match status" value="1"/>
</dbReference>
<feature type="transmembrane region" description="Helical" evidence="9">
    <location>
        <begin position="47"/>
        <end position="70"/>
    </location>
</feature>
<evidence type="ECO:0000256" key="8">
    <source>
        <dbReference type="ARBA" id="ARBA00034708"/>
    </source>
</evidence>
<evidence type="ECO:0000256" key="6">
    <source>
        <dbReference type="ARBA" id="ARBA00023065"/>
    </source>
</evidence>
<comment type="subcellular location">
    <subcellularLocation>
        <location evidence="1">Cell membrane</location>
        <topology evidence="1">Multi-pass membrane protein</topology>
    </subcellularLocation>
</comment>
<dbReference type="PANTHER" id="PTHR33281:SF19">
    <property type="entry name" value="VOLTAGE-DEPENDENT ANION CHANNEL-FORMING PROTEIN YNEE"/>
    <property type="match status" value="1"/>
</dbReference>
<feature type="transmembrane region" description="Helical" evidence="9">
    <location>
        <begin position="20"/>
        <end position="41"/>
    </location>
</feature>
<evidence type="ECO:0000313" key="11">
    <source>
        <dbReference type="EMBL" id="ANN72445.1"/>
    </source>
</evidence>
<keyword evidence="2" id="KW-0813">Transport</keyword>
<evidence type="ECO:0000256" key="9">
    <source>
        <dbReference type="SAM" id="Phobius"/>
    </source>
</evidence>
<evidence type="ECO:0000256" key="4">
    <source>
        <dbReference type="ARBA" id="ARBA00022692"/>
    </source>
</evidence>
<keyword evidence="5 9" id="KW-1133">Transmembrane helix</keyword>
<keyword evidence="6" id="KW-0406">Ion transport</keyword>
<dbReference type="OrthoDB" id="445589at2"/>